<comment type="caution">
    <text evidence="1">The sequence shown here is derived from an EMBL/GenBank/DDBJ whole genome shotgun (WGS) entry which is preliminary data.</text>
</comment>
<dbReference type="Pfam" id="PF05159">
    <property type="entry name" value="Capsule_synth"/>
    <property type="match status" value="2"/>
</dbReference>
<dbReference type="AlphaFoldDB" id="A0A6N8FG80"/>
<dbReference type="Gene3D" id="3.40.50.12580">
    <property type="match status" value="1"/>
</dbReference>
<proteinExistence type="predicted"/>
<dbReference type="SUPFAM" id="SSF53756">
    <property type="entry name" value="UDP-Glycosyltransferase/glycogen phosphorylase"/>
    <property type="match status" value="1"/>
</dbReference>
<reference evidence="1 2" key="1">
    <citation type="submission" date="2019-11" db="EMBL/GenBank/DDBJ databases">
        <title>P. haliotis isolates from Z. marina roots.</title>
        <authorList>
            <person name="Cohen M."/>
            <person name="Jospin G."/>
            <person name="Eisen J.A."/>
            <person name="Coil D.A."/>
        </authorList>
    </citation>
    <scope>NUCLEOTIDE SEQUENCE [LARGE SCALE GENOMIC DNA]</scope>
    <source>
        <strain evidence="1 2">UCD-MCMsp1aY</strain>
    </source>
</reference>
<dbReference type="Proteomes" id="UP000439994">
    <property type="component" value="Unassembled WGS sequence"/>
</dbReference>
<dbReference type="RefSeq" id="WP_155696464.1">
    <property type="nucleotide sequence ID" value="NZ_WOCD01000005.1"/>
</dbReference>
<evidence type="ECO:0000313" key="1">
    <source>
        <dbReference type="EMBL" id="MUH73271.1"/>
    </source>
</evidence>
<dbReference type="CDD" id="cd16438">
    <property type="entry name" value="beta_Kdo_transferase_KpsS_like"/>
    <property type="match status" value="1"/>
</dbReference>
<evidence type="ECO:0000313" key="2">
    <source>
        <dbReference type="Proteomes" id="UP000439994"/>
    </source>
</evidence>
<accession>A0A6N8FG80</accession>
<dbReference type="EMBL" id="WOCD01000005">
    <property type="protein sequence ID" value="MUH73271.1"/>
    <property type="molecule type" value="Genomic_DNA"/>
</dbReference>
<gene>
    <name evidence="1" type="ORF">GNP35_12730</name>
</gene>
<organism evidence="1 2">
    <name type="scientific">Psychrosphaera haliotis</name>
    <dbReference type="NCBI Taxonomy" id="555083"/>
    <lineage>
        <taxon>Bacteria</taxon>
        <taxon>Pseudomonadati</taxon>
        <taxon>Pseudomonadota</taxon>
        <taxon>Gammaproteobacteria</taxon>
        <taxon>Alteromonadales</taxon>
        <taxon>Pseudoalteromonadaceae</taxon>
        <taxon>Psychrosphaera</taxon>
    </lineage>
</organism>
<keyword evidence="2" id="KW-1185">Reference proteome</keyword>
<dbReference type="InterPro" id="IPR043148">
    <property type="entry name" value="TagF_C"/>
</dbReference>
<dbReference type="InterPro" id="IPR007833">
    <property type="entry name" value="Capsule_polysaccharide_synth"/>
</dbReference>
<name>A0A6N8FG80_9GAMM</name>
<dbReference type="OrthoDB" id="9794206at2"/>
<dbReference type="GO" id="GO:0015774">
    <property type="term" value="P:polysaccharide transport"/>
    <property type="evidence" value="ECO:0007669"/>
    <property type="project" value="InterPro"/>
</dbReference>
<dbReference type="GO" id="GO:0000271">
    <property type="term" value="P:polysaccharide biosynthetic process"/>
    <property type="evidence" value="ECO:0007669"/>
    <property type="project" value="InterPro"/>
</dbReference>
<protein>
    <submittedName>
        <fullName evidence="1">Capsular biosynthesis protein</fullName>
    </submittedName>
</protein>
<sequence length="386" mass="44862">MKKIKYLFISRVSSHYRYYRKLTKFLGDEAHLQKLKFFAFPRPSFFSQVNDLDLDDLVNVHVERKKVRHPILNTNPILLGAITRYYRFIEKCRASYYFSYFSSHDIDTVIVWNGMKQPNKTPYEVAKACGIKTQLFENGLLPNTTVLDPKGVNALNSMPRDANFYLNWDSGSTEKSELSSNLVKRAPHKNRKSDDAQVTLPERFIFVPFQVPNDTQIVCHSPWIKSMEAFYEELEKAVSFMDSDVKFVVKEHPSWPRSFVDLHHKNPQIIFANNNETSSLIQESEAVLTINSTVGIEALLLNKKVITLGNTFLNIQGLVKHCQSPKELADAITELKIWNFDPILRVQFLDYLANEYLIKQSWNNLSNEQEHFREVKARLETPYQVD</sequence>